<keyword evidence="2" id="KW-1185">Reference proteome</keyword>
<dbReference type="AlphaFoldDB" id="A0A7K0DD22"/>
<comment type="caution">
    <text evidence="1">The sequence shown here is derived from an EMBL/GenBank/DDBJ whole genome shotgun (WGS) entry which is preliminary data.</text>
</comment>
<gene>
    <name evidence="1" type="ORF">NRB20_68260</name>
</gene>
<proteinExistence type="predicted"/>
<dbReference type="InterPro" id="IPR004378">
    <property type="entry name" value="F420H2_quin_Rdtase"/>
</dbReference>
<dbReference type="Proteomes" id="UP000438448">
    <property type="component" value="Unassembled WGS sequence"/>
</dbReference>
<dbReference type="GO" id="GO:0016491">
    <property type="term" value="F:oxidoreductase activity"/>
    <property type="evidence" value="ECO:0007669"/>
    <property type="project" value="InterPro"/>
</dbReference>
<organism evidence="1 2">
    <name type="scientific">Nocardia macrotermitis</name>
    <dbReference type="NCBI Taxonomy" id="2585198"/>
    <lineage>
        <taxon>Bacteria</taxon>
        <taxon>Bacillati</taxon>
        <taxon>Actinomycetota</taxon>
        <taxon>Actinomycetes</taxon>
        <taxon>Mycobacteriales</taxon>
        <taxon>Nocardiaceae</taxon>
        <taxon>Nocardia</taxon>
    </lineage>
</organism>
<dbReference type="RefSeq" id="WP_153415453.1">
    <property type="nucleotide sequence ID" value="NZ_WEGK01000022.1"/>
</dbReference>
<evidence type="ECO:0000313" key="2">
    <source>
        <dbReference type="Proteomes" id="UP000438448"/>
    </source>
</evidence>
<dbReference type="Gene3D" id="2.30.110.10">
    <property type="entry name" value="Electron Transport, Fmn-binding Protein, Chain A"/>
    <property type="match status" value="1"/>
</dbReference>
<dbReference type="InterPro" id="IPR012349">
    <property type="entry name" value="Split_barrel_FMN-bd"/>
</dbReference>
<reference evidence="1 2" key="1">
    <citation type="submission" date="2019-10" db="EMBL/GenBank/DDBJ databases">
        <title>Nocardia macrotermitis sp. nov. and Nocardia aurantia sp. nov., isolated from the gut of fungus growing-termite Macrotermes natalensis.</title>
        <authorList>
            <person name="Benndorf R."/>
            <person name="Schwitalla J."/>
            <person name="Martin K."/>
            <person name="De Beer W."/>
            <person name="Kaster A.-K."/>
            <person name="Vollmers J."/>
            <person name="Poulsen M."/>
            <person name="Beemelmanns C."/>
        </authorList>
    </citation>
    <scope>NUCLEOTIDE SEQUENCE [LARGE SCALE GENOMIC DNA]</scope>
    <source>
        <strain evidence="1 2">RB20</strain>
    </source>
</reference>
<evidence type="ECO:0008006" key="3">
    <source>
        <dbReference type="Google" id="ProtNLM"/>
    </source>
</evidence>
<dbReference type="Pfam" id="PF04075">
    <property type="entry name" value="F420H2_quin_red"/>
    <property type="match status" value="1"/>
</dbReference>
<dbReference type="EMBL" id="WEGK01000022">
    <property type="protein sequence ID" value="MQY23695.1"/>
    <property type="molecule type" value="Genomic_DNA"/>
</dbReference>
<name>A0A7K0DD22_9NOCA</name>
<sequence length="133" mass="14971">MVNADFQHRWVTAFQRTIGNPVARRLPIQTLLETTGRVSGQARRTPLGGARRGDSFWFVSEFGTRSQYIRNIQADNRVRVRLRGHWYTGTAHLLPEDDAKARMRELPRANSAVVGAVGTDLLTVRVDLDTGRA</sequence>
<dbReference type="SUPFAM" id="SSF50475">
    <property type="entry name" value="FMN-binding split barrel"/>
    <property type="match status" value="1"/>
</dbReference>
<protein>
    <recommendedName>
        <fullName evidence="3">Deazaflavin-dependent oxidoreductase (Nitroreductase family)</fullName>
    </recommendedName>
</protein>
<evidence type="ECO:0000313" key="1">
    <source>
        <dbReference type="EMBL" id="MQY23695.1"/>
    </source>
</evidence>
<dbReference type="OrthoDB" id="4633749at2"/>
<dbReference type="NCBIfam" id="TIGR00026">
    <property type="entry name" value="hi_GC_TIGR00026"/>
    <property type="match status" value="1"/>
</dbReference>
<accession>A0A7K0DD22</accession>